<reference evidence="3 4" key="1">
    <citation type="submission" date="2019-11" db="EMBL/GenBank/DDBJ databases">
        <title>Novel species isolated from a subtropical stream in China.</title>
        <authorList>
            <person name="Lu H."/>
        </authorList>
    </citation>
    <scope>NUCLEOTIDE SEQUENCE [LARGE SCALE GENOMIC DNA]</scope>
    <source>
        <strain evidence="3 4">FT92W</strain>
    </source>
</reference>
<dbReference type="InterPro" id="IPR014114">
    <property type="entry name" value="TraW"/>
</dbReference>
<dbReference type="Proteomes" id="UP000446768">
    <property type="component" value="Unassembled WGS sequence"/>
</dbReference>
<organism evidence="3 4">
    <name type="scientific">Pseudoduganella rivuli</name>
    <dbReference type="NCBI Taxonomy" id="2666085"/>
    <lineage>
        <taxon>Bacteria</taxon>
        <taxon>Pseudomonadati</taxon>
        <taxon>Pseudomonadota</taxon>
        <taxon>Betaproteobacteria</taxon>
        <taxon>Burkholderiales</taxon>
        <taxon>Oxalobacteraceae</taxon>
        <taxon>Telluria group</taxon>
        <taxon>Pseudoduganella</taxon>
    </lineage>
</organism>
<dbReference type="EMBL" id="WKJJ01000001">
    <property type="protein sequence ID" value="MRV70579.1"/>
    <property type="molecule type" value="Genomic_DNA"/>
</dbReference>
<dbReference type="NCBIfam" id="TIGR02743">
    <property type="entry name" value="TraW"/>
    <property type="match status" value="1"/>
</dbReference>
<evidence type="ECO:0000259" key="2">
    <source>
        <dbReference type="Pfam" id="PF12477"/>
    </source>
</evidence>
<keyword evidence="4" id="KW-1185">Reference proteome</keyword>
<evidence type="ECO:0000313" key="3">
    <source>
        <dbReference type="EMBL" id="MRV70579.1"/>
    </source>
</evidence>
<proteinExistence type="predicted"/>
<evidence type="ECO:0000313" key="4">
    <source>
        <dbReference type="Proteomes" id="UP000446768"/>
    </source>
</evidence>
<dbReference type="AlphaFoldDB" id="A0A7X2IIC9"/>
<gene>
    <name evidence="3" type="primary">traW</name>
    <name evidence="3" type="ORF">GJ700_02450</name>
</gene>
<evidence type="ECO:0000256" key="1">
    <source>
        <dbReference type="SAM" id="SignalP"/>
    </source>
</evidence>
<name>A0A7X2IIC9_9BURK</name>
<dbReference type="RefSeq" id="WP_154371045.1">
    <property type="nucleotide sequence ID" value="NZ_WKJJ01000001.1"/>
</dbReference>
<feature type="domain" description="Type-F conjugative transfer system protein TraW N-terminal" evidence="2">
    <location>
        <begin position="10"/>
        <end position="33"/>
    </location>
</feature>
<feature type="chain" id="PRO_5031197198" evidence="1">
    <location>
        <begin position="21"/>
        <end position="208"/>
    </location>
</feature>
<sequence>MHAMPIPLCILLLLSGSAVAEDLGALGKTYPVTEPDFLKMIEQRLKEKQSTGELQRLQEDAVRRGRDVALHPAPVANVVPCTSARTRYLDPSVVLSRNILDAQGRLLFTAGSRFNPLSVTEMHKKLLFFDARDKRQVDKALLLLRDAADTIKPILTGGSYLDLSRAWRRQVYFDQQGLLIKRFGIQQVPAVVYQEGMRLRIDELELRQ</sequence>
<dbReference type="Pfam" id="PF12477">
    <property type="entry name" value="TraW_N"/>
    <property type="match status" value="1"/>
</dbReference>
<dbReference type="InterPro" id="IPR025864">
    <property type="entry name" value="TraW_N_dom"/>
</dbReference>
<accession>A0A7X2IIC9</accession>
<feature type="signal peptide" evidence="1">
    <location>
        <begin position="1"/>
        <end position="20"/>
    </location>
</feature>
<keyword evidence="1" id="KW-0732">Signal</keyword>
<protein>
    <submittedName>
        <fullName evidence="3">Type-F conjugative transfer system protein TraW</fullName>
    </submittedName>
</protein>
<comment type="caution">
    <text evidence="3">The sequence shown here is derived from an EMBL/GenBank/DDBJ whole genome shotgun (WGS) entry which is preliminary data.</text>
</comment>